<evidence type="ECO:0000256" key="1">
    <source>
        <dbReference type="SAM" id="SignalP"/>
    </source>
</evidence>
<name>A0A194Q7R5_PAPXU</name>
<dbReference type="AlphaFoldDB" id="A0A194Q7R5"/>
<keyword evidence="3" id="KW-1185">Reference proteome</keyword>
<accession>A0A194Q7R5</accession>
<sequence>MSSSRLHGKSSSGLTGLLVLLVVICIVQSATAHGKRSGKSLSSAPDWYLTKILRNIAANSEMNRHDEAKNTELNDILRMDVAGDASPMNTQMFENADSPVVVRSRNMEAKPMLDDNVLANMKMWQLLKGANEQREHRGVQRRLWTSAIPEEPQMLCRSLS</sequence>
<dbReference type="EMBL" id="KQ459579">
    <property type="protein sequence ID" value="KPI99450.1"/>
    <property type="molecule type" value="Genomic_DNA"/>
</dbReference>
<gene>
    <name evidence="2" type="ORF">RR46_03815</name>
</gene>
<evidence type="ECO:0000313" key="3">
    <source>
        <dbReference type="Proteomes" id="UP000053268"/>
    </source>
</evidence>
<evidence type="ECO:0000313" key="2">
    <source>
        <dbReference type="EMBL" id="KPI99450.1"/>
    </source>
</evidence>
<feature type="chain" id="PRO_5008264114" evidence="1">
    <location>
        <begin position="33"/>
        <end position="160"/>
    </location>
</feature>
<dbReference type="Proteomes" id="UP000053268">
    <property type="component" value="Unassembled WGS sequence"/>
</dbReference>
<protein>
    <submittedName>
        <fullName evidence="2">Uncharacterized protein</fullName>
    </submittedName>
</protein>
<reference evidence="2 3" key="1">
    <citation type="journal article" date="2015" name="Nat. Commun.">
        <title>Outbred genome sequencing and CRISPR/Cas9 gene editing in butterflies.</title>
        <authorList>
            <person name="Li X."/>
            <person name="Fan D."/>
            <person name="Zhang W."/>
            <person name="Liu G."/>
            <person name="Zhang L."/>
            <person name="Zhao L."/>
            <person name="Fang X."/>
            <person name="Chen L."/>
            <person name="Dong Y."/>
            <person name="Chen Y."/>
            <person name="Ding Y."/>
            <person name="Zhao R."/>
            <person name="Feng M."/>
            <person name="Zhu Y."/>
            <person name="Feng Y."/>
            <person name="Jiang X."/>
            <person name="Zhu D."/>
            <person name="Xiang H."/>
            <person name="Feng X."/>
            <person name="Li S."/>
            <person name="Wang J."/>
            <person name="Zhang G."/>
            <person name="Kronforst M.R."/>
            <person name="Wang W."/>
        </authorList>
    </citation>
    <scope>NUCLEOTIDE SEQUENCE [LARGE SCALE GENOMIC DNA]</scope>
    <source>
        <strain evidence="2">Ya'a_city_454_Px</strain>
        <tissue evidence="2">Whole body</tissue>
    </source>
</reference>
<proteinExistence type="predicted"/>
<feature type="signal peptide" evidence="1">
    <location>
        <begin position="1"/>
        <end position="32"/>
    </location>
</feature>
<organism evidence="2 3">
    <name type="scientific">Papilio xuthus</name>
    <name type="common">Asian swallowtail butterfly</name>
    <dbReference type="NCBI Taxonomy" id="66420"/>
    <lineage>
        <taxon>Eukaryota</taxon>
        <taxon>Metazoa</taxon>
        <taxon>Ecdysozoa</taxon>
        <taxon>Arthropoda</taxon>
        <taxon>Hexapoda</taxon>
        <taxon>Insecta</taxon>
        <taxon>Pterygota</taxon>
        <taxon>Neoptera</taxon>
        <taxon>Endopterygota</taxon>
        <taxon>Lepidoptera</taxon>
        <taxon>Glossata</taxon>
        <taxon>Ditrysia</taxon>
        <taxon>Papilionoidea</taxon>
        <taxon>Papilionidae</taxon>
        <taxon>Papilioninae</taxon>
        <taxon>Papilio</taxon>
    </lineage>
</organism>
<keyword evidence="1" id="KW-0732">Signal</keyword>